<keyword evidence="1" id="KW-0808">Transferase</keyword>
<dbReference type="Pfam" id="PF13649">
    <property type="entry name" value="Methyltransf_25"/>
    <property type="match status" value="1"/>
</dbReference>
<reference evidence="3" key="1">
    <citation type="submission" date="2020-02" db="EMBL/GenBank/DDBJ databases">
        <authorList>
            <person name="Meier V. D."/>
        </authorList>
    </citation>
    <scope>NUCLEOTIDE SEQUENCE</scope>
    <source>
        <strain evidence="3">AVDCRST_MAG55</strain>
    </source>
</reference>
<evidence type="ECO:0000259" key="2">
    <source>
        <dbReference type="Pfam" id="PF13649"/>
    </source>
</evidence>
<protein>
    <recommendedName>
        <fullName evidence="2">Methyltransferase domain-containing protein</fullName>
    </recommendedName>
</protein>
<dbReference type="CDD" id="cd02440">
    <property type="entry name" value="AdoMet_MTases"/>
    <property type="match status" value="1"/>
</dbReference>
<dbReference type="AlphaFoldDB" id="A0A6J4NQQ5"/>
<dbReference type="InterPro" id="IPR029063">
    <property type="entry name" value="SAM-dependent_MTases_sf"/>
</dbReference>
<evidence type="ECO:0000313" key="3">
    <source>
        <dbReference type="EMBL" id="CAA9392172.1"/>
    </source>
</evidence>
<dbReference type="InterPro" id="IPR041698">
    <property type="entry name" value="Methyltransf_25"/>
</dbReference>
<feature type="domain" description="Methyltransferase" evidence="2">
    <location>
        <begin position="46"/>
        <end position="141"/>
    </location>
</feature>
<evidence type="ECO:0000256" key="1">
    <source>
        <dbReference type="ARBA" id="ARBA00022679"/>
    </source>
</evidence>
<gene>
    <name evidence="3" type="ORF">AVDCRST_MAG55-158</name>
</gene>
<name>A0A6J4NQQ5_9ACTN</name>
<accession>A0A6J4NQQ5</accession>
<dbReference type="EMBL" id="CADCUZ010000010">
    <property type="protein sequence ID" value="CAA9392172.1"/>
    <property type="molecule type" value="Genomic_DNA"/>
</dbReference>
<dbReference type="PANTHER" id="PTHR43861:SF3">
    <property type="entry name" value="PUTATIVE (AFU_ORTHOLOGUE AFUA_2G14390)-RELATED"/>
    <property type="match status" value="1"/>
</dbReference>
<dbReference type="Gene3D" id="3.40.50.150">
    <property type="entry name" value="Vaccinia Virus protein VP39"/>
    <property type="match status" value="1"/>
</dbReference>
<sequence>MTVGALFDGAAGGYDEAHRRLVPGRDGLYAALLEGLPFGTNEPVRVLDLGAGTGLLSAVIAGRFPCARITLVDLSVEMLRVARRRFAQEPERFEFRVMDFARKGLPGGYDLVASALSIHHLTNGDKRELFEKAHGALVAGGLFVNMDQVLGETPEEEVGYEEWWGRSVREAGASEEDLAAASRRMRADKNATLADQLRWLEEAGFGDVGCRYKDHRFAVYGGRKKAEESHDGKDRDG</sequence>
<dbReference type="PANTHER" id="PTHR43861">
    <property type="entry name" value="TRANS-ACONITATE 2-METHYLTRANSFERASE-RELATED"/>
    <property type="match status" value="1"/>
</dbReference>
<organism evidence="3">
    <name type="scientific">uncultured Rubrobacteraceae bacterium</name>
    <dbReference type="NCBI Taxonomy" id="349277"/>
    <lineage>
        <taxon>Bacteria</taxon>
        <taxon>Bacillati</taxon>
        <taxon>Actinomycetota</taxon>
        <taxon>Rubrobacteria</taxon>
        <taxon>Rubrobacterales</taxon>
        <taxon>Rubrobacteraceae</taxon>
        <taxon>environmental samples</taxon>
    </lineage>
</organism>
<dbReference type="SUPFAM" id="SSF53335">
    <property type="entry name" value="S-adenosyl-L-methionine-dependent methyltransferases"/>
    <property type="match status" value="1"/>
</dbReference>
<dbReference type="GO" id="GO:0016740">
    <property type="term" value="F:transferase activity"/>
    <property type="evidence" value="ECO:0007669"/>
    <property type="project" value="UniProtKB-KW"/>
</dbReference>
<proteinExistence type="predicted"/>